<keyword evidence="2" id="KW-1185">Reference proteome</keyword>
<dbReference type="EMBL" id="QGGR01000003">
    <property type="protein sequence ID" value="PWK50148.1"/>
    <property type="molecule type" value="Genomic_DNA"/>
</dbReference>
<dbReference type="OrthoDB" id="3343890at2"/>
<accession>A0A316FML7</accession>
<gene>
    <name evidence="1" type="ORF">BC793_10328</name>
</gene>
<comment type="caution">
    <text evidence="1">The sequence shown here is derived from an EMBL/GenBank/DDBJ whole genome shotgun (WGS) entry which is preliminary data.</text>
</comment>
<protein>
    <submittedName>
        <fullName evidence="1">Putative pyrroloquinoline-quinone binding quinoprotein</fullName>
    </submittedName>
</protein>
<organism evidence="1 2">
    <name type="scientific">Actinoplanes xinjiangensis</name>
    <dbReference type="NCBI Taxonomy" id="512350"/>
    <lineage>
        <taxon>Bacteria</taxon>
        <taxon>Bacillati</taxon>
        <taxon>Actinomycetota</taxon>
        <taxon>Actinomycetes</taxon>
        <taxon>Micromonosporales</taxon>
        <taxon>Micromonosporaceae</taxon>
        <taxon>Actinoplanes</taxon>
    </lineage>
</organism>
<name>A0A316FML7_9ACTN</name>
<evidence type="ECO:0000313" key="2">
    <source>
        <dbReference type="Proteomes" id="UP000245697"/>
    </source>
</evidence>
<reference evidence="1 2" key="1">
    <citation type="submission" date="2018-05" db="EMBL/GenBank/DDBJ databases">
        <title>Genomic Encyclopedia of Archaeal and Bacterial Type Strains, Phase II (KMG-II): from individual species to whole genera.</title>
        <authorList>
            <person name="Goeker M."/>
        </authorList>
    </citation>
    <scope>NUCLEOTIDE SEQUENCE [LARGE SCALE GENOMIC DNA]</scope>
    <source>
        <strain evidence="1 2">DSM 45184</strain>
    </source>
</reference>
<dbReference type="InterPro" id="IPR015943">
    <property type="entry name" value="WD40/YVTN_repeat-like_dom_sf"/>
</dbReference>
<dbReference type="Proteomes" id="UP000245697">
    <property type="component" value="Unassembled WGS sequence"/>
</dbReference>
<dbReference type="InterPro" id="IPR011047">
    <property type="entry name" value="Quinoprotein_ADH-like_sf"/>
</dbReference>
<dbReference type="Gene3D" id="2.130.10.10">
    <property type="entry name" value="YVTN repeat-like/Quinoprotein amine dehydrogenase"/>
    <property type="match status" value="1"/>
</dbReference>
<sequence length="443" mass="47785">MRNALIDLGEVAPGGPGEPEIALPRPPLPYRWILGLLTVVLVALLGGGGPPPQPRPGPVVLPISLGDRIQAEGDRLYVVGEAEPIGAVQRTYLIRAYHLPEVTMLAEYRVTVSGDIYAIAGLDDDVLLLGYNDVQTSVPGLLAARPGGGEPLWRRTANMYGVSPDHDLLLVQEETAPGRADSRTVWRALDPRTGTVRWSIEQPPGGHVTMSTGFYWTGYPKLIYTVRGDGLAEARDGHTGAATATVRLPRPPGADFVAWATADLLMAGYGKDETIAYDEATLTERWRRAGPVLPEGGYPQDCKPMICLVGINFQEGLTILDPATGRDLWHADEYDSTEVIDGRVLAARTSQAEPVLAVLEPRTGRTTTVAGSWTSGGPGPEPGTAWVYRHQAVGYSLRYGVLDLAEGTVRVRGRAERIAGDCQFTAQTLICRQLDSSIAIWRL</sequence>
<dbReference type="SUPFAM" id="SSF50998">
    <property type="entry name" value="Quinoprotein alcohol dehydrogenase-like"/>
    <property type="match status" value="1"/>
</dbReference>
<evidence type="ECO:0000313" key="1">
    <source>
        <dbReference type="EMBL" id="PWK50148.1"/>
    </source>
</evidence>
<dbReference type="RefSeq" id="WP_109590492.1">
    <property type="nucleotide sequence ID" value="NZ_BONA01000002.1"/>
</dbReference>
<proteinExistence type="predicted"/>
<dbReference type="AlphaFoldDB" id="A0A316FML7"/>